<dbReference type="AlphaFoldDB" id="A0A1G7KVL1"/>
<name>A0A1G7KVL1_9PROT</name>
<evidence type="ECO:0000313" key="4">
    <source>
        <dbReference type="Proteomes" id="UP000199415"/>
    </source>
</evidence>
<organism evidence="3 4">
    <name type="scientific">Limimonas halophila</name>
    <dbReference type="NCBI Taxonomy" id="1082479"/>
    <lineage>
        <taxon>Bacteria</taxon>
        <taxon>Pseudomonadati</taxon>
        <taxon>Pseudomonadota</taxon>
        <taxon>Alphaproteobacteria</taxon>
        <taxon>Rhodospirillales</taxon>
        <taxon>Rhodovibrionaceae</taxon>
        <taxon>Limimonas</taxon>
    </lineage>
</organism>
<evidence type="ECO:0000313" key="3">
    <source>
        <dbReference type="EMBL" id="SDF41263.1"/>
    </source>
</evidence>
<dbReference type="GO" id="GO:0006935">
    <property type="term" value="P:chemotaxis"/>
    <property type="evidence" value="ECO:0007669"/>
    <property type="project" value="UniProtKB-KW"/>
</dbReference>
<dbReference type="InterPro" id="IPR051469">
    <property type="entry name" value="FliN/MopA/SpaO"/>
</dbReference>
<keyword evidence="4" id="KW-1185">Reference proteome</keyword>
<protein>
    <submittedName>
        <fullName evidence="3">CheC, inhibitor of MCP methylation</fullName>
    </submittedName>
</protein>
<dbReference type="Pfam" id="PF04509">
    <property type="entry name" value="CheC"/>
    <property type="match status" value="1"/>
</dbReference>
<dbReference type="GO" id="GO:0016787">
    <property type="term" value="F:hydrolase activity"/>
    <property type="evidence" value="ECO:0007669"/>
    <property type="project" value="InterPro"/>
</dbReference>
<dbReference type="OrthoDB" id="274823at2"/>
<dbReference type="STRING" id="1082479.SAMN05216241_10112"/>
<dbReference type="PANTHER" id="PTHR43484:SF1">
    <property type="entry name" value="FLAGELLAR MOTOR SWITCH PROTEIN FLIN"/>
    <property type="match status" value="1"/>
</dbReference>
<sequence length="204" mass="21845">MVEPLSEDQADALQEVTNVAMGRAARSLSTLLDTFVTLAVPRVQVVDAANAAEAVQETAHLPGTVTAVRQAFFHGLRGEALTLFAPGGGHNVADLLGLDADDADQPPEDEILIETSNILVGAILSGLGEQLDTQFSYTPPSVFAKNTPMDRVLDPGDLEWTTALLVEVTFTLESRNFVCHVLVLLAEDSIAVIRQALDRLLEDL</sequence>
<feature type="domain" description="CheC-like protein" evidence="2">
    <location>
        <begin position="9"/>
        <end position="43"/>
    </location>
</feature>
<dbReference type="Proteomes" id="UP000199415">
    <property type="component" value="Unassembled WGS sequence"/>
</dbReference>
<evidence type="ECO:0000259" key="2">
    <source>
        <dbReference type="Pfam" id="PF04509"/>
    </source>
</evidence>
<dbReference type="InterPro" id="IPR028976">
    <property type="entry name" value="CheC-like_sf"/>
</dbReference>
<keyword evidence="1" id="KW-0145">Chemotaxis</keyword>
<dbReference type="RefSeq" id="WP_090018084.1">
    <property type="nucleotide sequence ID" value="NZ_FNCE01000001.1"/>
</dbReference>
<dbReference type="Gene3D" id="3.40.1550.10">
    <property type="entry name" value="CheC-like"/>
    <property type="match status" value="1"/>
</dbReference>
<evidence type="ECO:0000256" key="1">
    <source>
        <dbReference type="ARBA" id="ARBA00022500"/>
    </source>
</evidence>
<proteinExistence type="predicted"/>
<reference evidence="3 4" key="1">
    <citation type="submission" date="2016-10" db="EMBL/GenBank/DDBJ databases">
        <authorList>
            <person name="de Groot N.N."/>
        </authorList>
    </citation>
    <scope>NUCLEOTIDE SEQUENCE [LARGE SCALE GENOMIC DNA]</scope>
    <source>
        <strain evidence="3 4">DSM 25584</strain>
    </source>
</reference>
<dbReference type="EMBL" id="FNCE01000001">
    <property type="protein sequence ID" value="SDF41263.1"/>
    <property type="molecule type" value="Genomic_DNA"/>
</dbReference>
<accession>A0A1G7KVL1</accession>
<dbReference type="SUPFAM" id="SSF103039">
    <property type="entry name" value="CheC-like"/>
    <property type="match status" value="1"/>
</dbReference>
<gene>
    <name evidence="3" type="ORF">SAMN05216241_10112</name>
</gene>
<dbReference type="PANTHER" id="PTHR43484">
    <property type="match status" value="1"/>
</dbReference>
<dbReference type="CDD" id="cd17910">
    <property type="entry name" value="CheC_ClassII"/>
    <property type="match status" value="1"/>
</dbReference>
<dbReference type="InterPro" id="IPR007597">
    <property type="entry name" value="CheC"/>
</dbReference>